<evidence type="ECO:0000313" key="2">
    <source>
        <dbReference type="EMBL" id="GFO37116.1"/>
    </source>
</evidence>
<accession>A0AAV4CZ71</accession>
<dbReference type="Proteomes" id="UP000735302">
    <property type="component" value="Unassembled WGS sequence"/>
</dbReference>
<dbReference type="EMBL" id="BLXT01007177">
    <property type="protein sequence ID" value="GFO37116.1"/>
    <property type="molecule type" value="Genomic_DNA"/>
</dbReference>
<gene>
    <name evidence="2" type="ORF">PoB_006362100</name>
</gene>
<dbReference type="AlphaFoldDB" id="A0AAV4CZ71"/>
<name>A0AAV4CZ71_9GAST</name>
<evidence type="ECO:0000256" key="1">
    <source>
        <dbReference type="SAM" id="MobiDB-lite"/>
    </source>
</evidence>
<organism evidence="2 3">
    <name type="scientific">Plakobranchus ocellatus</name>
    <dbReference type="NCBI Taxonomy" id="259542"/>
    <lineage>
        <taxon>Eukaryota</taxon>
        <taxon>Metazoa</taxon>
        <taxon>Spiralia</taxon>
        <taxon>Lophotrochozoa</taxon>
        <taxon>Mollusca</taxon>
        <taxon>Gastropoda</taxon>
        <taxon>Heterobranchia</taxon>
        <taxon>Euthyneura</taxon>
        <taxon>Panpulmonata</taxon>
        <taxon>Sacoglossa</taxon>
        <taxon>Placobranchoidea</taxon>
        <taxon>Plakobranchidae</taxon>
        <taxon>Plakobranchus</taxon>
    </lineage>
</organism>
<keyword evidence="3" id="KW-1185">Reference proteome</keyword>
<reference evidence="2 3" key="1">
    <citation type="journal article" date="2021" name="Elife">
        <title>Chloroplast acquisition without the gene transfer in kleptoplastic sea slugs, Plakobranchus ocellatus.</title>
        <authorList>
            <person name="Maeda T."/>
            <person name="Takahashi S."/>
            <person name="Yoshida T."/>
            <person name="Shimamura S."/>
            <person name="Takaki Y."/>
            <person name="Nagai Y."/>
            <person name="Toyoda A."/>
            <person name="Suzuki Y."/>
            <person name="Arimoto A."/>
            <person name="Ishii H."/>
            <person name="Satoh N."/>
            <person name="Nishiyama T."/>
            <person name="Hasebe M."/>
            <person name="Maruyama T."/>
            <person name="Minagawa J."/>
            <person name="Obokata J."/>
            <person name="Shigenobu S."/>
        </authorList>
    </citation>
    <scope>NUCLEOTIDE SEQUENCE [LARGE SCALE GENOMIC DNA]</scope>
</reference>
<feature type="compositionally biased region" description="Basic and acidic residues" evidence="1">
    <location>
        <begin position="37"/>
        <end position="46"/>
    </location>
</feature>
<proteinExistence type="predicted"/>
<comment type="caution">
    <text evidence="2">The sequence shown here is derived from an EMBL/GenBank/DDBJ whole genome shotgun (WGS) entry which is preliminary data.</text>
</comment>
<evidence type="ECO:0000313" key="3">
    <source>
        <dbReference type="Proteomes" id="UP000735302"/>
    </source>
</evidence>
<feature type="region of interest" description="Disordered" evidence="1">
    <location>
        <begin position="35"/>
        <end position="67"/>
    </location>
</feature>
<protein>
    <submittedName>
        <fullName evidence="2">Uncharacterized protein</fullName>
    </submittedName>
</protein>
<sequence>MFGCEVRRELTTSNLPVEVIARKGTEEDLLAVTPIKPDSDIDKSPSKTDGAANRIQATSDETPAHDVTDRVLLPVEHGNTSAQVTNDNVTSQPKTTEILDIPTGPSLSTATLSALDVEILFLLENQKSIWHLSHPLHLTVLFPLLKTTELHNTSKKSKGVVMK</sequence>